<evidence type="ECO:0000313" key="3">
    <source>
        <dbReference type="EMBL" id="JAS82537.1"/>
    </source>
</evidence>
<dbReference type="EMBL" id="GECU01025169">
    <property type="protein sequence ID" value="JAS82537.1"/>
    <property type="molecule type" value="Transcribed_RNA"/>
</dbReference>
<dbReference type="PROSITE" id="PS00028">
    <property type="entry name" value="ZINC_FINGER_C2H2_1"/>
    <property type="match status" value="1"/>
</dbReference>
<organism evidence="3">
    <name type="scientific">Homalodisca liturata</name>
    <dbReference type="NCBI Taxonomy" id="320908"/>
    <lineage>
        <taxon>Eukaryota</taxon>
        <taxon>Metazoa</taxon>
        <taxon>Ecdysozoa</taxon>
        <taxon>Arthropoda</taxon>
        <taxon>Hexapoda</taxon>
        <taxon>Insecta</taxon>
        <taxon>Pterygota</taxon>
        <taxon>Neoptera</taxon>
        <taxon>Paraneoptera</taxon>
        <taxon>Hemiptera</taxon>
        <taxon>Auchenorrhyncha</taxon>
        <taxon>Membracoidea</taxon>
        <taxon>Cicadellidae</taxon>
        <taxon>Cicadellinae</taxon>
        <taxon>Proconiini</taxon>
        <taxon>Homalodisca</taxon>
    </lineage>
</organism>
<gene>
    <name evidence="3" type="ORF">g.15702</name>
</gene>
<feature type="domain" description="C2H2-type" evidence="2">
    <location>
        <begin position="77"/>
        <end position="99"/>
    </location>
</feature>
<reference evidence="3" key="1">
    <citation type="submission" date="2015-11" db="EMBL/GenBank/DDBJ databases">
        <title>De novo transcriptome assembly of four potential Pierce s Disease insect vectors from Arizona vineyards.</title>
        <authorList>
            <person name="Tassone E.E."/>
        </authorList>
    </citation>
    <scope>NUCLEOTIDE SEQUENCE</scope>
</reference>
<dbReference type="InterPro" id="IPR013087">
    <property type="entry name" value="Znf_C2H2_type"/>
</dbReference>
<name>A0A1B6I6K5_9HEMI</name>
<feature type="region of interest" description="Disordered" evidence="1">
    <location>
        <begin position="102"/>
        <end position="123"/>
    </location>
</feature>
<feature type="non-terminal residue" evidence="3">
    <location>
        <position position="1"/>
    </location>
</feature>
<proteinExistence type="predicted"/>
<feature type="compositionally biased region" description="Basic residues" evidence="1">
    <location>
        <begin position="112"/>
        <end position="123"/>
    </location>
</feature>
<evidence type="ECO:0000256" key="1">
    <source>
        <dbReference type="SAM" id="MobiDB-lite"/>
    </source>
</evidence>
<evidence type="ECO:0000259" key="2">
    <source>
        <dbReference type="PROSITE" id="PS00028"/>
    </source>
</evidence>
<sequence>VDIEENMNLIKSDMQCENIEGEMTASGCASFTNKNQLEEHENSTKSNCISEQKSNIAASKINHLKESENKVKSETICITCRCSFKSKNKLFDHLKKSGHAVGLAKSEEKVSTKSKKRLKSSKK</sequence>
<protein>
    <recommendedName>
        <fullName evidence="2">C2H2-type domain-containing protein</fullName>
    </recommendedName>
</protein>
<dbReference type="AlphaFoldDB" id="A0A1B6I6K5"/>
<accession>A0A1B6I6K5</accession>